<comment type="caution">
    <text evidence="8">The sequence shown here is derived from an EMBL/GenBank/DDBJ whole genome shotgun (WGS) entry which is preliminary data.</text>
</comment>
<dbReference type="SUPFAM" id="SSF50486">
    <property type="entry name" value="FMT C-terminal domain-like"/>
    <property type="match status" value="1"/>
</dbReference>
<dbReference type="EMBL" id="JAPMLT010000001">
    <property type="protein sequence ID" value="MCX7568423.1"/>
    <property type="molecule type" value="Genomic_DNA"/>
</dbReference>
<organism evidence="8 9">
    <name type="scientific">Tumebacillus lacus</name>
    <dbReference type="NCBI Taxonomy" id="2995335"/>
    <lineage>
        <taxon>Bacteria</taxon>
        <taxon>Bacillati</taxon>
        <taxon>Bacillota</taxon>
        <taxon>Bacilli</taxon>
        <taxon>Bacillales</taxon>
        <taxon>Alicyclobacillaceae</taxon>
        <taxon>Tumebacillus</taxon>
    </lineage>
</organism>
<keyword evidence="3 5" id="KW-0808">Transferase</keyword>
<evidence type="ECO:0000259" key="7">
    <source>
        <dbReference type="Pfam" id="PF02911"/>
    </source>
</evidence>
<evidence type="ECO:0000256" key="5">
    <source>
        <dbReference type="HAMAP-Rule" id="MF_00182"/>
    </source>
</evidence>
<feature type="domain" description="Formyl transferase N-terminal" evidence="6">
    <location>
        <begin position="1"/>
        <end position="180"/>
    </location>
</feature>
<evidence type="ECO:0000313" key="9">
    <source>
        <dbReference type="Proteomes" id="UP001208017"/>
    </source>
</evidence>
<dbReference type="InterPro" id="IPR005794">
    <property type="entry name" value="Fmt"/>
</dbReference>
<dbReference type="InterPro" id="IPR036477">
    <property type="entry name" value="Formyl_transf_N_sf"/>
</dbReference>
<dbReference type="Pfam" id="PF02911">
    <property type="entry name" value="Formyl_trans_C"/>
    <property type="match status" value="1"/>
</dbReference>
<dbReference type="InterPro" id="IPR011034">
    <property type="entry name" value="Formyl_transferase-like_C_sf"/>
</dbReference>
<keyword evidence="9" id="KW-1185">Reference proteome</keyword>
<protein>
    <recommendedName>
        <fullName evidence="2 5">Methionyl-tRNA formyltransferase</fullName>
        <ecNumber evidence="2 5">2.1.2.9</ecNumber>
    </recommendedName>
</protein>
<dbReference type="EC" id="2.1.2.9" evidence="2 5"/>
<evidence type="ECO:0000313" key="8">
    <source>
        <dbReference type="EMBL" id="MCX7568423.1"/>
    </source>
</evidence>
<dbReference type="Proteomes" id="UP001208017">
    <property type="component" value="Unassembled WGS sequence"/>
</dbReference>
<evidence type="ECO:0000259" key="6">
    <source>
        <dbReference type="Pfam" id="PF00551"/>
    </source>
</evidence>
<dbReference type="CDD" id="cd08704">
    <property type="entry name" value="Met_tRNA_FMT_C"/>
    <property type="match status" value="1"/>
</dbReference>
<evidence type="ECO:0000256" key="4">
    <source>
        <dbReference type="ARBA" id="ARBA00022917"/>
    </source>
</evidence>
<gene>
    <name evidence="5 8" type="primary">fmt</name>
    <name evidence="8" type="ORF">OS242_00355</name>
</gene>
<comment type="function">
    <text evidence="5">Attaches a formyl group to the free amino group of methionyl-tRNA(fMet). The formyl group appears to play a dual role in the initiator identity of N-formylmethionyl-tRNA by promoting its recognition by IF2 and preventing the misappropriation of this tRNA by the elongation apparatus.</text>
</comment>
<evidence type="ECO:0000256" key="2">
    <source>
        <dbReference type="ARBA" id="ARBA00012261"/>
    </source>
</evidence>
<accession>A0ABT3WUS6</accession>
<proteinExistence type="inferred from homology"/>
<dbReference type="CDD" id="cd08646">
    <property type="entry name" value="FMT_core_Met-tRNA-FMT_N"/>
    <property type="match status" value="1"/>
</dbReference>
<dbReference type="RefSeq" id="WP_267149676.1">
    <property type="nucleotide sequence ID" value="NZ_JAPMLT010000001.1"/>
</dbReference>
<keyword evidence="4 5" id="KW-0648">Protein biosynthesis</keyword>
<feature type="domain" description="Formyl transferase C-terminal" evidence="7">
    <location>
        <begin position="203"/>
        <end position="302"/>
    </location>
</feature>
<comment type="catalytic activity">
    <reaction evidence="5">
        <text>L-methionyl-tRNA(fMet) + (6R)-10-formyltetrahydrofolate = N-formyl-L-methionyl-tRNA(fMet) + (6S)-5,6,7,8-tetrahydrofolate + H(+)</text>
        <dbReference type="Rhea" id="RHEA:24380"/>
        <dbReference type="Rhea" id="RHEA-COMP:9952"/>
        <dbReference type="Rhea" id="RHEA-COMP:9953"/>
        <dbReference type="ChEBI" id="CHEBI:15378"/>
        <dbReference type="ChEBI" id="CHEBI:57453"/>
        <dbReference type="ChEBI" id="CHEBI:78530"/>
        <dbReference type="ChEBI" id="CHEBI:78844"/>
        <dbReference type="ChEBI" id="CHEBI:195366"/>
        <dbReference type="EC" id="2.1.2.9"/>
    </reaction>
</comment>
<evidence type="ECO:0000256" key="3">
    <source>
        <dbReference type="ARBA" id="ARBA00022679"/>
    </source>
</evidence>
<reference evidence="8 9" key="1">
    <citation type="submission" date="2022-11" db="EMBL/GenBank/DDBJ databases">
        <title>Study of microbial diversity in lake waters.</title>
        <authorList>
            <person name="Zhang J."/>
        </authorList>
    </citation>
    <scope>NUCLEOTIDE SEQUENCE [LARGE SCALE GENOMIC DNA]</scope>
    <source>
        <strain evidence="8 9">DT12</strain>
    </source>
</reference>
<dbReference type="PANTHER" id="PTHR11138:SF5">
    <property type="entry name" value="METHIONYL-TRNA FORMYLTRANSFERASE, MITOCHONDRIAL"/>
    <property type="match status" value="1"/>
</dbReference>
<dbReference type="HAMAP" id="MF_00182">
    <property type="entry name" value="Formyl_trans"/>
    <property type="match status" value="1"/>
</dbReference>
<comment type="similarity">
    <text evidence="1 5">Belongs to the Fmt family.</text>
</comment>
<dbReference type="NCBIfam" id="TIGR00460">
    <property type="entry name" value="fmt"/>
    <property type="match status" value="1"/>
</dbReference>
<feature type="binding site" evidence="5">
    <location>
        <begin position="109"/>
        <end position="112"/>
    </location>
    <ligand>
        <name>(6S)-5,6,7,8-tetrahydrofolate</name>
        <dbReference type="ChEBI" id="CHEBI:57453"/>
    </ligand>
</feature>
<dbReference type="Pfam" id="PF00551">
    <property type="entry name" value="Formyl_trans_N"/>
    <property type="match status" value="1"/>
</dbReference>
<sequence>MKILFMGTPDFAVPCLDALVENGYEVVGVVTQPDRPKGRKGELAPPPVKVAAERQGLRVFQPEKVREAAVLDELETLQADLLVTAAYGQLLPKRLLEMPRLGSINVHASLLPRWRGGAPIHRCIIEGDKESGVTIMRMVQALDAGDMISKVVVPIEETDTVSSLHDKLSPAGAKLLIETLPLIESGTQTETPQDESLVTYSPNIKREDERIDWSRDSRSLYNQVRGLNAWPVAFTTLNHKVMKIWQARVNEEESAPNAEPGTVLKAADGEILVQCGRGTLALVEIQPSGKKRMMVTDYLRGVKMEPGTRFGAEEDQHIG</sequence>
<name>A0ABT3WUS6_9BACL</name>
<dbReference type="PANTHER" id="PTHR11138">
    <property type="entry name" value="METHIONYL-TRNA FORMYLTRANSFERASE"/>
    <property type="match status" value="1"/>
</dbReference>
<dbReference type="InterPro" id="IPR044135">
    <property type="entry name" value="Met-tRNA-FMT_C"/>
</dbReference>
<dbReference type="InterPro" id="IPR041711">
    <property type="entry name" value="Met-tRNA-FMT_N"/>
</dbReference>
<dbReference type="GO" id="GO:0004479">
    <property type="term" value="F:methionyl-tRNA formyltransferase activity"/>
    <property type="evidence" value="ECO:0007669"/>
    <property type="project" value="UniProtKB-EC"/>
</dbReference>
<dbReference type="InterPro" id="IPR005793">
    <property type="entry name" value="Formyl_trans_C"/>
</dbReference>
<dbReference type="Gene3D" id="3.40.50.12230">
    <property type="match status" value="1"/>
</dbReference>
<dbReference type="InterPro" id="IPR002376">
    <property type="entry name" value="Formyl_transf_N"/>
</dbReference>
<evidence type="ECO:0000256" key="1">
    <source>
        <dbReference type="ARBA" id="ARBA00010699"/>
    </source>
</evidence>
<dbReference type="SUPFAM" id="SSF53328">
    <property type="entry name" value="Formyltransferase"/>
    <property type="match status" value="1"/>
</dbReference>